<name>K0TPL7_THAOC</name>
<dbReference type="AlphaFoldDB" id="K0TPL7"/>
<gene>
    <name evidence="2" type="ORF">THAOC_03736</name>
</gene>
<protein>
    <submittedName>
        <fullName evidence="2">Uncharacterized protein</fullName>
    </submittedName>
</protein>
<feature type="compositionally biased region" description="Low complexity" evidence="1">
    <location>
        <begin position="7"/>
        <end position="21"/>
    </location>
</feature>
<evidence type="ECO:0000256" key="1">
    <source>
        <dbReference type="SAM" id="MobiDB-lite"/>
    </source>
</evidence>
<evidence type="ECO:0000313" key="2">
    <source>
        <dbReference type="EMBL" id="EJK74577.1"/>
    </source>
</evidence>
<proteinExistence type="predicted"/>
<organism evidence="2 3">
    <name type="scientific">Thalassiosira oceanica</name>
    <name type="common">Marine diatom</name>
    <dbReference type="NCBI Taxonomy" id="159749"/>
    <lineage>
        <taxon>Eukaryota</taxon>
        <taxon>Sar</taxon>
        <taxon>Stramenopiles</taxon>
        <taxon>Ochrophyta</taxon>
        <taxon>Bacillariophyta</taxon>
        <taxon>Coscinodiscophyceae</taxon>
        <taxon>Thalassiosirophycidae</taxon>
        <taxon>Thalassiosirales</taxon>
        <taxon>Thalassiosiraceae</taxon>
        <taxon>Thalassiosira</taxon>
    </lineage>
</organism>
<dbReference type="Proteomes" id="UP000266841">
    <property type="component" value="Unassembled WGS sequence"/>
</dbReference>
<reference evidence="2 3" key="1">
    <citation type="journal article" date="2012" name="Genome Biol.">
        <title>Genome and low-iron response of an oceanic diatom adapted to chronic iron limitation.</title>
        <authorList>
            <person name="Lommer M."/>
            <person name="Specht M."/>
            <person name="Roy A.S."/>
            <person name="Kraemer L."/>
            <person name="Andreson R."/>
            <person name="Gutowska M.A."/>
            <person name="Wolf J."/>
            <person name="Bergner S.V."/>
            <person name="Schilhabel M.B."/>
            <person name="Klostermeier U.C."/>
            <person name="Beiko R.G."/>
            <person name="Rosenstiel P."/>
            <person name="Hippler M."/>
            <person name="Laroche J."/>
        </authorList>
    </citation>
    <scope>NUCLEOTIDE SEQUENCE [LARGE SCALE GENOMIC DNA]</scope>
    <source>
        <strain evidence="2 3">CCMP1005</strain>
    </source>
</reference>
<feature type="non-terminal residue" evidence="2">
    <location>
        <position position="46"/>
    </location>
</feature>
<dbReference type="EMBL" id="AGNL01003535">
    <property type="protein sequence ID" value="EJK74577.1"/>
    <property type="molecule type" value="Genomic_DNA"/>
</dbReference>
<comment type="caution">
    <text evidence="2">The sequence shown here is derived from an EMBL/GenBank/DDBJ whole genome shotgun (WGS) entry which is preliminary data.</text>
</comment>
<keyword evidence="3" id="KW-1185">Reference proteome</keyword>
<sequence length="46" mass="4881">MAPPKLATPRRQPATIAAPPAASAASRSRIAYWDVSTLTTACPRMQ</sequence>
<evidence type="ECO:0000313" key="3">
    <source>
        <dbReference type="Proteomes" id="UP000266841"/>
    </source>
</evidence>
<accession>K0TPL7</accession>
<feature type="region of interest" description="Disordered" evidence="1">
    <location>
        <begin position="1"/>
        <end position="21"/>
    </location>
</feature>